<evidence type="ECO:0000256" key="1">
    <source>
        <dbReference type="SAM" id="Phobius"/>
    </source>
</evidence>
<evidence type="ECO:0000313" key="3">
    <source>
        <dbReference type="Proteomes" id="UP001156974"/>
    </source>
</evidence>
<sequence length="424" mass="49520">MADVALFLTPLLFLLVFYLVKSTISDGFLFSAPLIFYQLIFSTFIGVLLVYLSFLEPIRLESISDDTKETVFVFVFYSVMIILIGYCLFIKFFSINSALLRYDINVDEIKSLIRVGIFFIGFYTLFKFVLNYSVSPLVSLIKGDFVNAALLRAAIQKRELSVDLAYIGKIAYLFCFYLPIASLYTYLGTKNKVFIKYFIISLIISVPNLMFDIQKAPMLILVMGFFFAYIQFYRASVSMIFKLSLLMLFLILFYGFFMGKEGGLNEVVISIMDRLLVGQNQGMYYFYQYYPPSLQGVFSDLPFSELLGVREPKPDELILPYIYKDLTNLVNSNTFFIGEAWAFFSWEGVFIVPWIVVLILSFYLYFFRFLIIKNHYIWWPASLVFFATIPINQSLQFILYQKYFFYFLFFLIIPIIFIKKGKLS</sequence>
<feature type="transmembrane region" description="Helical" evidence="1">
    <location>
        <begin position="6"/>
        <end position="24"/>
    </location>
</feature>
<dbReference type="Proteomes" id="UP001156974">
    <property type="component" value="Unassembled WGS sequence"/>
</dbReference>
<reference evidence="2 3" key="1">
    <citation type="submission" date="2022-02" db="EMBL/GenBank/DDBJ databases">
        <title>Genome analysis of Beneficial Microorganisms for Coral consortium from Pocillopora damicornis.</title>
        <authorList>
            <person name="Rosado P.M."/>
            <person name="Cardoso P.M."/>
            <person name="Rosado J.G."/>
            <person name="Schultz J."/>
            <person name="Rocha U."/>
            <person name="Costa T.K."/>
            <person name="Peixoto R.S."/>
        </authorList>
    </citation>
    <scope>NUCLEOTIDE SEQUENCE [LARGE SCALE GENOMIC DNA]</scope>
    <source>
        <strain evidence="2 3">BMC5</strain>
    </source>
</reference>
<feature type="transmembrane region" description="Helical" evidence="1">
    <location>
        <begin position="194"/>
        <end position="210"/>
    </location>
</feature>
<feature type="transmembrane region" description="Helical" evidence="1">
    <location>
        <begin position="340"/>
        <end position="364"/>
    </location>
</feature>
<protein>
    <recommendedName>
        <fullName evidence="4">Oligosaccharide repeat unit polymerase</fullName>
    </recommendedName>
</protein>
<feature type="transmembrane region" description="Helical" evidence="1">
    <location>
        <begin position="216"/>
        <end position="233"/>
    </location>
</feature>
<evidence type="ECO:0008006" key="4">
    <source>
        <dbReference type="Google" id="ProtNLM"/>
    </source>
</evidence>
<feature type="transmembrane region" description="Helical" evidence="1">
    <location>
        <begin position="399"/>
        <end position="418"/>
    </location>
</feature>
<evidence type="ECO:0000313" key="2">
    <source>
        <dbReference type="EMBL" id="MDI4671273.1"/>
    </source>
</evidence>
<feature type="transmembrane region" description="Helical" evidence="1">
    <location>
        <begin position="112"/>
        <end position="130"/>
    </location>
</feature>
<accession>A0ABT6U891</accession>
<name>A0ABT6U891_9GAMM</name>
<feature type="transmembrane region" description="Helical" evidence="1">
    <location>
        <begin position="36"/>
        <end position="54"/>
    </location>
</feature>
<organism evidence="2 3">
    <name type="scientific">Pseudoalteromonas shioyasakiensis</name>
    <dbReference type="NCBI Taxonomy" id="1190813"/>
    <lineage>
        <taxon>Bacteria</taxon>
        <taxon>Pseudomonadati</taxon>
        <taxon>Pseudomonadota</taxon>
        <taxon>Gammaproteobacteria</taxon>
        <taxon>Alteromonadales</taxon>
        <taxon>Pseudoalteromonadaceae</taxon>
        <taxon>Pseudoalteromonas</taxon>
    </lineage>
</organism>
<feature type="transmembrane region" description="Helical" evidence="1">
    <location>
        <begin position="240"/>
        <end position="257"/>
    </location>
</feature>
<feature type="transmembrane region" description="Helical" evidence="1">
    <location>
        <begin position="376"/>
        <end position="393"/>
    </location>
</feature>
<comment type="caution">
    <text evidence="2">The sequence shown here is derived from an EMBL/GenBank/DDBJ whole genome shotgun (WGS) entry which is preliminary data.</text>
</comment>
<keyword evidence="3" id="KW-1185">Reference proteome</keyword>
<dbReference type="EMBL" id="JAKUMG010000018">
    <property type="protein sequence ID" value="MDI4671273.1"/>
    <property type="molecule type" value="Genomic_DNA"/>
</dbReference>
<keyword evidence="1" id="KW-1133">Transmembrane helix</keyword>
<gene>
    <name evidence="2" type="ORF">MKZ47_19585</name>
</gene>
<feature type="transmembrane region" description="Helical" evidence="1">
    <location>
        <begin position="74"/>
        <end position="100"/>
    </location>
</feature>
<dbReference type="RefSeq" id="WP_175083428.1">
    <property type="nucleotide sequence ID" value="NZ_JAKUMG010000018.1"/>
</dbReference>
<feature type="transmembrane region" description="Helical" evidence="1">
    <location>
        <begin position="166"/>
        <end position="187"/>
    </location>
</feature>
<keyword evidence="1" id="KW-0472">Membrane</keyword>
<proteinExistence type="predicted"/>
<keyword evidence="1" id="KW-0812">Transmembrane</keyword>